<dbReference type="Gene3D" id="3.40.50.2000">
    <property type="entry name" value="Glycogen Phosphorylase B"/>
    <property type="match status" value="1"/>
</dbReference>
<dbReference type="InterPro" id="IPR051199">
    <property type="entry name" value="LPS_LOS_Heptosyltrfase"/>
</dbReference>
<name>A0A382RAU7_9ZZZZ</name>
<dbReference type="PANTHER" id="PTHR30160:SF7">
    <property type="entry name" value="ADP-HEPTOSE--LPS HEPTOSYLTRANSFERASE 2"/>
    <property type="match status" value="1"/>
</dbReference>
<protein>
    <recommendedName>
        <fullName evidence="2">Glycosyltransferase family 9 protein</fullName>
    </recommendedName>
</protein>
<sequence length="179" mass="20584">MKILAIQNRMGIGDMVIFLPFIEAIAKKYETSVSILVKENSKASQFLKNIKYIDNIIILERNNKDGRHDGFLGSIHLINDLKKFNFEKVFIFNSSLRFNLISRLARINKIYQYPLFKKKNQHIIYAAQDFLNSKLNLNVESNPEIKLDDLLVKNSKNKFNININQINILLGIGGSGPTK</sequence>
<evidence type="ECO:0008006" key="2">
    <source>
        <dbReference type="Google" id="ProtNLM"/>
    </source>
</evidence>
<organism evidence="1">
    <name type="scientific">marine metagenome</name>
    <dbReference type="NCBI Taxonomy" id="408172"/>
    <lineage>
        <taxon>unclassified sequences</taxon>
        <taxon>metagenomes</taxon>
        <taxon>ecological metagenomes</taxon>
    </lineage>
</organism>
<dbReference type="EMBL" id="UINC01119677">
    <property type="protein sequence ID" value="SVC93681.1"/>
    <property type="molecule type" value="Genomic_DNA"/>
</dbReference>
<dbReference type="GO" id="GO:0008713">
    <property type="term" value="F:ADP-heptose-lipopolysaccharide heptosyltransferase activity"/>
    <property type="evidence" value="ECO:0007669"/>
    <property type="project" value="TreeGrafter"/>
</dbReference>
<feature type="non-terminal residue" evidence="1">
    <location>
        <position position="179"/>
    </location>
</feature>
<gene>
    <name evidence="1" type="ORF">METZ01_LOCUS346535</name>
</gene>
<dbReference type="PANTHER" id="PTHR30160">
    <property type="entry name" value="TETRAACYLDISACCHARIDE 4'-KINASE-RELATED"/>
    <property type="match status" value="1"/>
</dbReference>
<dbReference type="AlphaFoldDB" id="A0A382RAU7"/>
<evidence type="ECO:0000313" key="1">
    <source>
        <dbReference type="EMBL" id="SVC93681.1"/>
    </source>
</evidence>
<dbReference type="SUPFAM" id="SSF53756">
    <property type="entry name" value="UDP-Glycosyltransferase/glycogen phosphorylase"/>
    <property type="match status" value="1"/>
</dbReference>
<dbReference type="GO" id="GO:0005829">
    <property type="term" value="C:cytosol"/>
    <property type="evidence" value="ECO:0007669"/>
    <property type="project" value="TreeGrafter"/>
</dbReference>
<dbReference type="GO" id="GO:0009244">
    <property type="term" value="P:lipopolysaccharide core region biosynthetic process"/>
    <property type="evidence" value="ECO:0007669"/>
    <property type="project" value="TreeGrafter"/>
</dbReference>
<accession>A0A382RAU7</accession>
<reference evidence="1" key="1">
    <citation type="submission" date="2018-05" db="EMBL/GenBank/DDBJ databases">
        <authorList>
            <person name="Lanie J.A."/>
            <person name="Ng W.-L."/>
            <person name="Kazmierczak K.M."/>
            <person name="Andrzejewski T.M."/>
            <person name="Davidsen T.M."/>
            <person name="Wayne K.J."/>
            <person name="Tettelin H."/>
            <person name="Glass J.I."/>
            <person name="Rusch D."/>
            <person name="Podicherti R."/>
            <person name="Tsui H.-C.T."/>
            <person name="Winkler M.E."/>
        </authorList>
    </citation>
    <scope>NUCLEOTIDE SEQUENCE</scope>
</reference>
<proteinExistence type="predicted"/>